<organism evidence="1">
    <name type="scientific">Ixodes scapularis</name>
    <name type="common">Black-legged tick</name>
    <name type="synonym">Deer tick</name>
    <dbReference type="NCBI Taxonomy" id="6945"/>
    <lineage>
        <taxon>Eukaryota</taxon>
        <taxon>Metazoa</taxon>
        <taxon>Ecdysozoa</taxon>
        <taxon>Arthropoda</taxon>
        <taxon>Chelicerata</taxon>
        <taxon>Arachnida</taxon>
        <taxon>Acari</taxon>
        <taxon>Parasitiformes</taxon>
        <taxon>Ixodida</taxon>
        <taxon>Ixodoidea</taxon>
        <taxon>Ixodidae</taxon>
        <taxon>Ixodinae</taxon>
        <taxon>Ixodes</taxon>
    </lineage>
</organism>
<protein>
    <submittedName>
        <fullName evidence="1">Putative secreted protein</fullName>
    </submittedName>
</protein>
<name>A0A4D5RXM6_IXOSC</name>
<evidence type="ECO:0000313" key="1">
    <source>
        <dbReference type="EMBL" id="MOY42008.1"/>
    </source>
</evidence>
<reference evidence="1" key="1">
    <citation type="submission" date="2019-04" db="EMBL/GenBank/DDBJ databases">
        <title>An insight into the mialome of Ixodes scapularis.</title>
        <authorList>
            <person name="Ribeiro J.M."/>
            <person name="Mather T.N."/>
            <person name="Karim S."/>
        </authorList>
    </citation>
    <scope>NUCLEOTIDE SEQUENCE</scope>
</reference>
<dbReference type="AlphaFoldDB" id="A0A4D5RXM6"/>
<sequence>MPFCICMRVAGIVGTATGSTGLSVTPVFLLLLSKGTAFSTPSGVLGWFRRIETDALFDAPCVVYGKFCGLGRVCPPQE</sequence>
<accession>A0A4D5RXM6</accession>
<proteinExistence type="predicted"/>
<dbReference type="EMBL" id="GHJT01008037">
    <property type="protein sequence ID" value="MOY42008.1"/>
    <property type="molecule type" value="Transcribed_RNA"/>
</dbReference>